<gene>
    <name evidence="1" type="ORF">C5Y83_21740</name>
</gene>
<dbReference type="EMBL" id="PUHY01000012">
    <property type="protein sequence ID" value="PQO32811.1"/>
    <property type="molecule type" value="Genomic_DNA"/>
</dbReference>
<dbReference type="AlphaFoldDB" id="A0A2S8FKX8"/>
<proteinExistence type="predicted"/>
<evidence type="ECO:0000313" key="2">
    <source>
        <dbReference type="Proteomes" id="UP000238322"/>
    </source>
</evidence>
<evidence type="ECO:0000313" key="1">
    <source>
        <dbReference type="EMBL" id="PQO32811.1"/>
    </source>
</evidence>
<organism evidence="1 2">
    <name type="scientific">Blastopirellula marina</name>
    <dbReference type="NCBI Taxonomy" id="124"/>
    <lineage>
        <taxon>Bacteria</taxon>
        <taxon>Pseudomonadati</taxon>
        <taxon>Planctomycetota</taxon>
        <taxon>Planctomycetia</taxon>
        <taxon>Pirellulales</taxon>
        <taxon>Pirellulaceae</taxon>
        <taxon>Blastopirellula</taxon>
    </lineage>
</organism>
<reference evidence="1 2" key="1">
    <citation type="submission" date="2018-02" db="EMBL/GenBank/DDBJ databases">
        <title>Comparative genomes isolates from brazilian mangrove.</title>
        <authorList>
            <person name="Araujo J.E."/>
            <person name="Taketani R.G."/>
            <person name="Silva M.C.P."/>
            <person name="Loureco M.V."/>
            <person name="Andreote F.D."/>
        </authorList>
    </citation>
    <scope>NUCLEOTIDE SEQUENCE [LARGE SCALE GENOMIC DNA]</scope>
    <source>
        <strain evidence="1 2">Hex-1 MGV</strain>
    </source>
</reference>
<accession>A0A2S8FKX8</accession>
<protein>
    <submittedName>
        <fullName evidence="1">Uncharacterized protein</fullName>
    </submittedName>
</protein>
<name>A0A2S8FKX8_9BACT</name>
<dbReference type="Proteomes" id="UP000238322">
    <property type="component" value="Unassembled WGS sequence"/>
</dbReference>
<comment type="caution">
    <text evidence="1">The sequence shown here is derived from an EMBL/GenBank/DDBJ whole genome shotgun (WGS) entry which is preliminary data.</text>
</comment>
<sequence>MQRRLEIAKVLDRQIRAGATAYFSQKDMLSLLGIKPLRGLYDTAIRTVSLEMYEKLATLHFAGDCPAGGEVSKLTNTPPLTYYCCLPPAAAQQFPSRAERELSITYLWIIVSKRR</sequence>